<dbReference type="EMBL" id="JBAWTH010000008">
    <property type="protein sequence ID" value="KAL2290855.1"/>
    <property type="molecule type" value="Genomic_DNA"/>
</dbReference>
<dbReference type="Proteomes" id="UP001600888">
    <property type="component" value="Unassembled WGS sequence"/>
</dbReference>
<proteinExistence type="predicted"/>
<sequence length="138" mass="15122">MSPVGAERIRPVGVMPPQKKKKTRLSFSLSNSMNEKIPLQYRESHANRKGANFKAGWPLSMPGPNRRARFSVPHPCGLPNRLEKSAAADLLLVNFKGIAILHFKLGSTSNKLGGAKDSPYRGYRLAGLVGLQRESGQN</sequence>
<evidence type="ECO:0000313" key="1">
    <source>
        <dbReference type="EMBL" id="KAL2290855.1"/>
    </source>
</evidence>
<organism evidence="1 2">
    <name type="scientific">Diaporthe vaccinii</name>
    <dbReference type="NCBI Taxonomy" id="105482"/>
    <lineage>
        <taxon>Eukaryota</taxon>
        <taxon>Fungi</taxon>
        <taxon>Dikarya</taxon>
        <taxon>Ascomycota</taxon>
        <taxon>Pezizomycotina</taxon>
        <taxon>Sordariomycetes</taxon>
        <taxon>Sordariomycetidae</taxon>
        <taxon>Diaporthales</taxon>
        <taxon>Diaporthaceae</taxon>
        <taxon>Diaporthe</taxon>
        <taxon>Diaporthe eres species complex</taxon>
    </lineage>
</organism>
<accession>A0ABR4F828</accession>
<evidence type="ECO:0000313" key="2">
    <source>
        <dbReference type="Proteomes" id="UP001600888"/>
    </source>
</evidence>
<protein>
    <submittedName>
        <fullName evidence="1">Uncharacterized protein</fullName>
    </submittedName>
</protein>
<comment type="caution">
    <text evidence="1">The sequence shown here is derived from an EMBL/GenBank/DDBJ whole genome shotgun (WGS) entry which is preliminary data.</text>
</comment>
<name>A0ABR4F828_9PEZI</name>
<reference evidence="1 2" key="1">
    <citation type="submission" date="2024-03" db="EMBL/GenBank/DDBJ databases">
        <title>A high-quality draft genome sequence of Diaporthe vaccinii, a causative agent of upright dieback and viscid rot disease in cranberry plants.</title>
        <authorList>
            <person name="Sarrasin M."/>
            <person name="Lang B.F."/>
            <person name="Burger G."/>
        </authorList>
    </citation>
    <scope>NUCLEOTIDE SEQUENCE [LARGE SCALE GENOMIC DNA]</scope>
    <source>
        <strain evidence="1 2">IS7</strain>
    </source>
</reference>
<gene>
    <name evidence="1" type="ORF">FJTKL_14809</name>
</gene>
<keyword evidence="2" id="KW-1185">Reference proteome</keyword>